<dbReference type="Proteomes" id="UP000198415">
    <property type="component" value="Unassembled WGS sequence"/>
</dbReference>
<evidence type="ECO:0008006" key="4">
    <source>
        <dbReference type="Google" id="ProtNLM"/>
    </source>
</evidence>
<dbReference type="InterPro" id="IPR013324">
    <property type="entry name" value="RNA_pol_sigma_r3/r4-like"/>
</dbReference>
<feature type="region of interest" description="Disordered" evidence="1">
    <location>
        <begin position="1"/>
        <end position="28"/>
    </location>
</feature>
<reference evidence="2 3" key="1">
    <citation type="submission" date="2017-06" db="EMBL/GenBank/DDBJ databases">
        <authorList>
            <person name="Kim H.J."/>
            <person name="Triplett B.A."/>
        </authorList>
    </citation>
    <scope>NUCLEOTIDE SEQUENCE [LARGE SCALE GENOMIC DNA]</scope>
    <source>
        <strain evidence="2 3">DSM 43151</strain>
    </source>
</reference>
<dbReference type="SUPFAM" id="SSF88659">
    <property type="entry name" value="Sigma3 and sigma4 domains of RNA polymerase sigma factors"/>
    <property type="match status" value="1"/>
</dbReference>
<gene>
    <name evidence="2" type="ORF">SAMN06264365_12264</name>
</gene>
<evidence type="ECO:0000313" key="2">
    <source>
        <dbReference type="EMBL" id="SNS72508.1"/>
    </source>
</evidence>
<dbReference type="AlphaFoldDB" id="A0A239GUN4"/>
<proteinExistence type="predicted"/>
<organism evidence="2 3">
    <name type="scientific">Actinoplanes regularis</name>
    <dbReference type="NCBI Taxonomy" id="52697"/>
    <lineage>
        <taxon>Bacteria</taxon>
        <taxon>Bacillati</taxon>
        <taxon>Actinomycetota</taxon>
        <taxon>Actinomycetes</taxon>
        <taxon>Micromonosporales</taxon>
        <taxon>Micromonosporaceae</taxon>
        <taxon>Actinoplanes</taxon>
    </lineage>
</organism>
<keyword evidence="3" id="KW-1185">Reference proteome</keyword>
<evidence type="ECO:0000313" key="3">
    <source>
        <dbReference type="Proteomes" id="UP000198415"/>
    </source>
</evidence>
<protein>
    <recommendedName>
        <fullName evidence="4">Homeodomain-like domain-containing protein</fullName>
    </recommendedName>
</protein>
<dbReference type="EMBL" id="FZNR01000022">
    <property type="protein sequence ID" value="SNS72508.1"/>
    <property type="molecule type" value="Genomic_DNA"/>
</dbReference>
<name>A0A239GUN4_9ACTN</name>
<sequence>MSLSYVNPALTPQPRSGDSRPSKPRRRDVVENDEYAAFVKRIIRAYARRIATGDVEALTDMVGLSSLLDEAITEAVKGLRAHGYSWAEIADRLGITRQAAHQRWGGDK</sequence>
<accession>A0A239GUN4</accession>
<evidence type="ECO:0000256" key="1">
    <source>
        <dbReference type="SAM" id="MobiDB-lite"/>
    </source>
</evidence>